<name>A0A0G4EJB3_VITBC</name>
<dbReference type="EMBL" id="CDMY01000243">
    <property type="protein sequence ID" value="CEL96097.1"/>
    <property type="molecule type" value="Genomic_DNA"/>
</dbReference>
<proteinExistence type="predicted"/>
<evidence type="ECO:0000313" key="1">
    <source>
        <dbReference type="EMBL" id="CEL96097.1"/>
    </source>
</evidence>
<accession>A0A0G4EJB3</accession>
<evidence type="ECO:0000313" key="2">
    <source>
        <dbReference type="Proteomes" id="UP000041254"/>
    </source>
</evidence>
<dbReference type="AlphaFoldDB" id="A0A0G4EJB3"/>
<keyword evidence="2" id="KW-1185">Reference proteome</keyword>
<organism evidence="1 2">
    <name type="scientific">Vitrella brassicaformis (strain CCMP3155)</name>
    <dbReference type="NCBI Taxonomy" id="1169540"/>
    <lineage>
        <taxon>Eukaryota</taxon>
        <taxon>Sar</taxon>
        <taxon>Alveolata</taxon>
        <taxon>Colpodellida</taxon>
        <taxon>Vitrellaceae</taxon>
        <taxon>Vitrella</taxon>
    </lineage>
</organism>
<sequence length="78" mass="8813">MAYDVRPRYLRALADQTHAYNQAESLVLIFINLSLMLMEQLLSPSLSRLFERPGRLCLLVTIEMACEVVLFMVGPSPG</sequence>
<gene>
    <name evidence="1" type="ORF">Vbra_7516</name>
</gene>
<reference evidence="1 2" key="1">
    <citation type="submission" date="2014-11" db="EMBL/GenBank/DDBJ databases">
        <authorList>
            <person name="Zhu J."/>
            <person name="Qi W."/>
            <person name="Song R."/>
        </authorList>
    </citation>
    <scope>NUCLEOTIDE SEQUENCE [LARGE SCALE GENOMIC DNA]</scope>
</reference>
<protein>
    <submittedName>
        <fullName evidence="1">Uncharacterized protein</fullName>
    </submittedName>
</protein>
<dbReference type="InParanoid" id="A0A0G4EJB3"/>
<dbReference type="VEuPathDB" id="CryptoDB:Vbra_7516"/>
<dbReference type="Proteomes" id="UP000041254">
    <property type="component" value="Unassembled WGS sequence"/>
</dbReference>